<dbReference type="PANTHER" id="PTHR30518:SF2">
    <property type="entry name" value="ENDOLYTIC MUREIN TRANSGLYCOSYLASE"/>
    <property type="match status" value="1"/>
</dbReference>
<dbReference type="EMBL" id="JABVED010000008">
    <property type="protein sequence ID" value="MBC6448569.1"/>
    <property type="molecule type" value="Genomic_DNA"/>
</dbReference>
<organism evidence="9 10">
    <name type="scientific">Actinokineospora xionganensis</name>
    <dbReference type="NCBI Taxonomy" id="2684470"/>
    <lineage>
        <taxon>Bacteria</taxon>
        <taxon>Bacillati</taxon>
        <taxon>Actinomycetota</taxon>
        <taxon>Actinomycetes</taxon>
        <taxon>Pseudonocardiales</taxon>
        <taxon>Pseudonocardiaceae</taxon>
        <taxon>Actinokineospora</taxon>
    </lineage>
</organism>
<evidence type="ECO:0000256" key="3">
    <source>
        <dbReference type="ARBA" id="ARBA00022989"/>
    </source>
</evidence>
<evidence type="ECO:0000256" key="7">
    <source>
        <dbReference type="HAMAP-Rule" id="MF_02065"/>
    </source>
</evidence>
<keyword evidence="2 7" id="KW-0812">Transmembrane</keyword>
<dbReference type="EC" id="4.2.2.29" evidence="7"/>
<comment type="caution">
    <text evidence="9">The sequence shown here is derived from an EMBL/GenBank/DDBJ whole genome shotgun (WGS) entry which is preliminary data.</text>
</comment>
<gene>
    <name evidence="7 9" type="primary">mltG</name>
    <name evidence="9" type="ORF">GPZ80_15445</name>
</gene>
<dbReference type="Gene3D" id="3.30.1490.480">
    <property type="entry name" value="Endolytic murein transglycosylase"/>
    <property type="match status" value="1"/>
</dbReference>
<dbReference type="NCBIfam" id="TIGR00247">
    <property type="entry name" value="endolytic transglycosylase MltG"/>
    <property type="match status" value="1"/>
</dbReference>
<evidence type="ECO:0000256" key="8">
    <source>
        <dbReference type="SAM" id="MobiDB-lite"/>
    </source>
</evidence>
<keyword evidence="5 7" id="KW-0456">Lyase</keyword>
<dbReference type="Proteomes" id="UP000734823">
    <property type="component" value="Unassembled WGS sequence"/>
</dbReference>
<dbReference type="RefSeq" id="WP_187221060.1">
    <property type="nucleotide sequence ID" value="NZ_JABVED010000008.1"/>
</dbReference>
<evidence type="ECO:0000256" key="4">
    <source>
        <dbReference type="ARBA" id="ARBA00023136"/>
    </source>
</evidence>
<protein>
    <recommendedName>
        <fullName evidence="7">Endolytic murein transglycosylase</fullName>
        <ecNumber evidence="7">4.2.2.29</ecNumber>
    </recommendedName>
    <alternativeName>
        <fullName evidence="7">Peptidoglycan lytic transglycosylase</fullName>
    </alternativeName>
    <alternativeName>
        <fullName evidence="7">Peptidoglycan polymerization terminase</fullName>
    </alternativeName>
</protein>
<keyword evidence="10" id="KW-1185">Reference proteome</keyword>
<evidence type="ECO:0000256" key="2">
    <source>
        <dbReference type="ARBA" id="ARBA00022692"/>
    </source>
</evidence>
<comment type="similarity">
    <text evidence="7">Belongs to the transglycosylase MltG family.</text>
</comment>
<comment type="function">
    <text evidence="7">Functions as a peptidoglycan terminase that cleaves nascent peptidoglycan strands endolytically to terminate their elongation.</text>
</comment>
<accession>A0ABR7L7E8</accession>
<dbReference type="InterPro" id="IPR003770">
    <property type="entry name" value="MLTG-like"/>
</dbReference>
<reference evidence="9 10" key="1">
    <citation type="submission" date="2020-06" db="EMBL/GenBank/DDBJ databases">
        <title>Actinokineospora xiongansis sp. nov., isolated from soil of Baiyangdian.</title>
        <authorList>
            <person name="Zhang X."/>
        </authorList>
    </citation>
    <scope>NUCLEOTIDE SEQUENCE [LARGE SCALE GENOMIC DNA]</scope>
    <source>
        <strain evidence="9 10">HBU206404</strain>
    </source>
</reference>
<keyword evidence="3 7" id="KW-1133">Transmembrane helix</keyword>
<feature type="transmembrane region" description="Helical" evidence="7">
    <location>
        <begin position="41"/>
        <end position="60"/>
    </location>
</feature>
<evidence type="ECO:0000256" key="1">
    <source>
        <dbReference type="ARBA" id="ARBA00022475"/>
    </source>
</evidence>
<evidence type="ECO:0000313" key="9">
    <source>
        <dbReference type="EMBL" id="MBC6448569.1"/>
    </source>
</evidence>
<keyword evidence="1 7" id="KW-1003">Cell membrane</keyword>
<feature type="region of interest" description="Disordered" evidence="8">
    <location>
        <begin position="1"/>
        <end position="25"/>
    </location>
</feature>
<evidence type="ECO:0000313" key="10">
    <source>
        <dbReference type="Proteomes" id="UP000734823"/>
    </source>
</evidence>
<dbReference type="Pfam" id="PF02618">
    <property type="entry name" value="YceG"/>
    <property type="match status" value="1"/>
</dbReference>
<feature type="site" description="Important for catalytic activity" evidence="7">
    <location>
        <position position="290"/>
    </location>
</feature>
<dbReference type="PANTHER" id="PTHR30518">
    <property type="entry name" value="ENDOLYTIC MUREIN TRANSGLYCOSYLASE"/>
    <property type="match status" value="1"/>
</dbReference>
<dbReference type="HAMAP" id="MF_02065">
    <property type="entry name" value="MltG"/>
    <property type="match status" value="1"/>
</dbReference>
<comment type="subcellular location">
    <subcellularLocation>
        <location evidence="7">Cell membrane</location>
        <topology evidence="7">Single-pass membrane protein</topology>
    </subcellularLocation>
</comment>
<keyword evidence="4 7" id="KW-0472">Membrane</keyword>
<sequence>MTDDLGLFEERPSRERPRRPTAASAAARRAKQLRKKRRNRLAVFGIVVALLIGGGVWFGFRQLSGLGGYDDFSGAGERDVIFEVKGGDSTGAIAGRLAEDGIVASGKAFLAAAQKETKVRSIQPGYYVMRTKISGEAAVQKIVTPTSKVGHLQIRAGTQLDDLANGATVVPGIISQLSAASCATLDGKKTCVPVEELLKVAETGDLKALGVPEWAIPDASRAPEPKRRLEGLIAPDVYDVKPGSTAEELWTKLVTESSARLQSYGMPKLAESTGFTPYQVLVIASLIEREAIEADFKKVSRVTYNRLVKAMELKYDSTINYVLTRPAITTRAEDRATPGPYNSYLNTGLTPTPIAAASKAALAAAANPAEGTWLFFVKCQKNGTSCFGDTYAQHEDNIKQAKANGAY</sequence>
<comment type="catalytic activity">
    <reaction evidence="7">
        <text>a peptidoglycan chain = a peptidoglycan chain with N-acetyl-1,6-anhydromuramyl-[peptide] at the reducing end + a peptidoglycan chain with N-acetylglucosamine at the non-reducing end.</text>
        <dbReference type="EC" id="4.2.2.29"/>
    </reaction>
</comment>
<name>A0ABR7L7E8_9PSEU</name>
<keyword evidence="6 7" id="KW-0961">Cell wall biogenesis/degradation</keyword>
<evidence type="ECO:0000256" key="5">
    <source>
        <dbReference type="ARBA" id="ARBA00023239"/>
    </source>
</evidence>
<proteinExistence type="inferred from homology"/>
<evidence type="ECO:0000256" key="6">
    <source>
        <dbReference type="ARBA" id="ARBA00023316"/>
    </source>
</evidence>